<accession>A0A2G8RGL2</accession>
<dbReference type="Proteomes" id="UP000231259">
    <property type="component" value="Unassembled WGS sequence"/>
</dbReference>
<dbReference type="AlphaFoldDB" id="A0A2G8RGL2"/>
<keyword evidence="3" id="KW-1185">Reference proteome</keyword>
<feature type="domain" description="RiboL-PSP-HEPN" evidence="1">
    <location>
        <begin position="11"/>
        <end position="231"/>
    </location>
</feature>
<evidence type="ECO:0000313" key="3">
    <source>
        <dbReference type="Proteomes" id="UP000231259"/>
    </source>
</evidence>
<protein>
    <recommendedName>
        <fullName evidence="1">RiboL-PSP-HEPN domain-containing protein</fullName>
    </recommendedName>
</protein>
<gene>
    <name evidence="2" type="ORF">P775_07830</name>
</gene>
<dbReference type="EMBL" id="AWWI01000059">
    <property type="protein sequence ID" value="PIL20726.1"/>
    <property type="molecule type" value="Genomic_DNA"/>
</dbReference>
<evidence type="ECO:0000313" key="2">
    <source>
        <dbReference type="EMBL" id="PIL20726.1"/>
    </source>
</evidence>
<comment type="caution">
    <text evidence="2">The sequence shown here is derived from an EMBL/GenBank/DDBJ whole genome shotgun (WGS) entry which is preliminary data.</text>
</comment>
<dbReference type="Pfam" id="PF18735">
    <property type="entry name" value="HEPN_RiboL-PSP"/>
    <property type="match status" value="1"/>
</dbReference>
<dbReference type="OrthoDB" id="7863060at2"/>
<organism evidence="2 3">
    <name type="scientific">Puniceibacterium antarcticum</name>
    <dbReference type="NCBI Taxonomy" id="1206336"/>
    <lineage>
        <taxon>Bacteria</taxon>
        <taxon>Pseudomonadati</taxon>
        <taxon>Pseudomonadota</taxon>
        <taxon>Alphaproteobacteria</taxon>
        <taxon>Rhodobacterales</taxon>
        <taxon>Paracoccaceae</taxon>
        <taxon>Puniceibacterium</taxon>
    </lineage>
</organism>
<dbReference type="InterPro" id="IPR041519">
    <property type="entry name" value="HEPN_RiboL-PSP"/>
</dbReference>
<sequence>MAALFDAITDELVEDLDAIRSLVATFSDAKQPPKLRIAAANSATLLVAATFEEFIREMAREYARAVVSGVEKFEKLPNDLVGTAWKRTMDGLGKIKFDMKQGQGGDVFVAAQARFSVIYEFCRGDLSKDIYRELIHNENNMRPREINGLFKVSGLSDVCTKCSDKQPLLDLFGESEPGKAHGKTLTNIEDFFERRNNIAHALKLGQSSSPEQINTDIDMLESFAKALGQTLAAVAPPQFVPAVAAEAAPVGT</sequence>
<reference evidence="2 3" key="1">
    <citation type="submission" date="2013-09" db="EMBL/GenBank/DDBJ databases">
        <title>Genome sequencing of Phaeobacter antarcticus sp. nov. SM1211.</title>
        <authorList>
            <person name="Zhang X.-Y."/>
            <person name="Liu C."/>
            <person name="Chen X.-L."/>
            <person name="Xie B.-B."/>
            <person name="Qin Q.-L."/>
            <person name="Rong J.-C."/>
            <person name="Zhang Y.-Z."/>
        </authorList>
    </citation>
    <scope>NUCLEOTIDE SEQUENCE [LARGE SCALE GENOMIC DNA]</scope>
    <source>
        <strain evidence="2 3">SM1211</strain>
    </source>
</reference>
<name>A0A2G8RGL2_9RHOB</name>
<dbReference type="RefSeq" id="WP_099910386.1">
    <property type="nucleotide sequence ID" value="NZ_AWWI01000059.1"/>
</dbReference>
<evidence type="ECO:0000259" key="1">
    <source>
        <dbReference type="Pfam" id="PF18735"/>
    </source>
</evidence>
<proteinExistence type="predicted"/>